<dbReference type="Proteomes" id="UP000777482">
    <property type="component" value="Unassembled WGS sequence"/>
</dbReference>
<evidence type="ECO:0000256" key="1">
    <source>
        <dbReference type="SAM" id="MobiDB-lite"/>
    </source>
</evidence>
<gene>
    <name evidence="2" type="ORF">C6P46_007026</name>
</gene>
<protein>
    <recommendedName>
        <fullName evidence="4">F-box domain-containing protein</fullName>
    </recommendedName>
</protein>
<reference evidence="2 3" key="1">
    <citation type="submission" date="2020-11" db="EMBL/GenBank/DDBJ databases">
        <title>Kefir isolates.</title>
        <authorList>
            <person name="Marcisauskas S."/>
            <person name="Kim Y."/>
            <person name="Blasche S."/>
        </authorList>
    </citation>
    <scope>NUCLEOTIDE SEQUENCE [LARGE SCALE GENOMIC DNA]</scope>
    <source>
        <strain evidence="2 3">KR</strain>
    </source>
</reference>
<name>A0A9P6VW15_RHOMI</name>
<dbReference type="AlphaFoldDB" id="A0A9P6VW15"/>
<dbReference type="CDD" id="cd09917">
    <property type="entry name" value="F-box_SF"/>
    <property type="match status" value="1"/>
</dbReference>
<evidence type="ECO:0000313" key="3">
    <source>
        <dbReference type="Proteomes" id="UP000777482"/>
    </source>
</evidence>
<sequence length="81" mass="8957">MQPGQESTASDTTSFSAAGPLPGSSPFSLLPDELIRTIATHLHPPDRFRRASWAGNPAYALDYFASVDKRIRRIALSVRWE</sequence>
<keyword evidence="3" id="KW-1185">Reference proteome</keyword>
<dbReference type="EMBL" id="PUHQ01000094">
    <property type="protein sequence ID" value="KAG0656622.1"/>
    <property type="molecule type" value="Genomic_DNA"/>
</dbReference>
<proteinExistence type="predicted"/>
<feature type="region of interest" description="Disordered" evidence="1">
    <location>
        <begin position="1"/>
        <end position="24"/>
    </location>
</feature>
<evidence type="ECO:0008006" key="4">
    <source>
        <dbReference type="Google" id="ProtNLM"/>
    </source>
</evidence>
<feature type="compositionally biased region" description="Low complexity" evidence="1">
    <location>
        <begin position="7"/>
        <end position="24"/>
    </location>
</feature>
<organism evidence="2 3">
    <name type="scientific">Rhodotorula mucilaginosa</name>
    <name type="common">Yeast</name>
    <name type="synonym">Rhodotorula rubra</name>
    <dbReference type="NCBI Taxonomy" id="5537"/>
    <lineage>
        <taxon>Eukaryota</taxon>
        <taxon>Fungi</taxon>
        <taxon>Dikarya</taxon>
        <taxon>Basidiomycota</taxon>
        <taxon>Pucciniomycotina</taxon>
        <taxon>Microbotryomycetes</taxon>
        <taxon>Sporidiobolales</taxon>
        <taxon>Sporidiobolaceae</taxon>
        <taxon>Rhodotorula</taxon>
    </lineage>
</organism>
<accession>A0A9P6VW15</accession>
<evidence type="ECO:0000313" key="2">
    <source>
        <dbReference type="EMBL" id="KAG0656622.1"/>
    </source>
</evidence>
<comment type="caution">
    <text evidence="2">The sequence shown here is derived from an EMBL/GenBank/DDBJ whole genome shotgun (WGS) entry which is preliminary data.</text>
</comment>